<dbReference type="EMBL" id="PJRQ01000056">
    <property type="protein sequence ID" value="PLR05949.1"/>
    <property type="molecule type" value="Genomic_DNA"/>
</dbReference>
<evidence type="ECO:0008006" key="6">
    <source>
        <dbReference type="Google" id="ProtNLM"/>
    </source>
</evidence>
<organism evidence="3 4">
    <name type="scientific">Caulobacter flavus</name>
    <dbReference type="NCBI Taxonomy" id="1679497"/>
    <lineage>
        <taxon>Bacteria</taxon>
        <taxon>Pseudomonadati</taxon>
        <taxon>Pseudomonadota</taxon>
        <taxon>Alphaproteobacteria</taxon>
        <taxon>Caulobacterales</taxon>
        <taxon>Caulobacteraceae</taxon>
        <taxon>Caulobacter</taxon>
    </lineage>
</organism>
<feature type="signal peptide" evidence="1">
    <location>
        <begin position="1"/>
        <end position="21"/>
    </location>
</feature>
<feature type="chain" id="PRO_5044577576" description="Copper resistance protein CopC" evidence="1">
    <location>
        <begin position="22"/>
        <end position="155"/>
    </location>
</feature>
<keyword evidence="5" id="KW-1185">Reference proteome</keyword>
<evidence type="ECO:0000313" key="5">
    <source>
        <dbReference type="Proteomes" id="UP000281192"/>
    </source>
</evidence>
<gene>
    <name evidence="2" type="ORF">C1707_16010</name>
    <name evidence="3" type="ORF">CFHF_26525</name>
</gene>
<keyword evidence="1" id="KW-0732">Signal</keyword>
<dbReference type="RefSeq" id="WP_101715913.1">
    <property type="nucleotide sequence ID" value="NZ_CP026100.1"/>
</dbReference>
<dbReference type="OrthoDB" id="1493962at2"/>
<dbReference type="EMBL" id="CP026100">
    <property type="protein sequence ID" value="AYV47643.1"/>
    <property type="molecule type" value="Genomic_DNA"/>
</dbReference>
<dbReference type="InterPro" id="IPR046133">
    <property type="entry name" value="DUF6130"/>
</dbReference>
<dbReference type="AlphaFoldDB" id="A0A2N5CKK3"/>
<evidence type="ECO:0000313" key="4">
    <source>
        <dbReference type="Proteomes" id="UP000234483"/>
    </source>
</evidence>
<protein>
    <recommendedName>
        <fullName evidence="6">Copper resistance protein CopC</fullName>
    </recommendedName>
</protein>
<dbReference type="Proteomes" id="UP000281192">
    <property type="component" value="Chromosome"/>
</dbReference>
<sequence length="155" mass="16019">MRKLAPLALAAASLVAGPSLAQTLPGLSAGQVLGPAGVVPLTTPQPPARLVVDPPLPGPLALGRVFIQYRAENLRIEPVFGPAALAVTPRIGHVHVTVDDAPWHWADASGEPIILVGLTPGSHSVQITLADANHRPLDSATIRFVVPAVAGDHQH</sequence>
<evidence type="ECO:0000256" key="1">
    <source>
        <dbReference type="SAM" id="SignalP"/>
    </source>
</evidence>
<accession>A0A2N5CKK3</accession>
<reference evidence="2 5" key="2">
    <citation type="submission" date="2018-01" db="EMBL/GenBank/DDBJ databases">
        <title>Complete genome sequence of Caulobacter flavus RHGG3.</title>
        <authorList>
            <person name="Yang E."/>
        </authorList>
    </citation>
    <scope>NUCLEOTIDE SEQUENCE [LARGE SCALE GENOMIC DNA]</scope>
    <source>
        <strain evidence="2 5">RHGG3</strain>
    </source>
</reference>
<evidence type="ECO:0000313" key="2">
    <source>
        <dbReference type="EMBL" id="AYV47643.1"/>
    </source>
</evidence>
<dbReference type="Pfam" id="PF19625">
    <property type="entry name" value="DUF6130"/>
    <property type="match status" value="1"/>
</dbReference>
<evidence type="ECO:0000313" key="3">
    <source>
        <dbReference type="EMBL" id="PLR05949.1"/>
    </source>
</evidence>
<proteinExistence type="predicted"/>
<reference evidence="3 4" key="1">
    <citation type="submission" date="2017-12" db="EMBL/GenBank/DDBJ databases">
        <title>The genome sequence of Caulobacter flavus CGMCC1 15093.</title>
        <authorList>
            <person name="Gao J."/>
            <person name="Mao X."/>
            <person name="Sun J."/>
        </authorList>
    </citation>
    <scope>NUCLEOTIDE SEQUENCE [LARGE SCALE GENOMIC DNA]</scope>
    <source>
        <strain evidence="3 4">CGMCC1 15093</strain>
    </source>
</reference>
<name>A0A2N5CKK3_9CAUL</name>
<dbReference type="KEGG" id="cfh:C1707_16010"/>
<dbReference type="Proteomes" id="UP000234483">
    <property type="component" value="Unassembled WGS sequence"/>
</dbReference>